<sequence length="148" mass="16561">MVRKRKLGASASCVATDANCAENAIDRFSNLPDEVAHRILSFLSLKDLTRVGAVSKRCRQFHLSVPVIFSINWSCFGSKPASKFSDDRFRVITWIVNAVRCNVEVLDLRLACDFLALPSCVFLSESLRSLSVHLTWRILGTPVCVLFQ</sequence>
<dbReference type="PANTHER" id="PTHR32212">
    <property type="entry name" value="CYCLIN-LIKE F-BOX"/>
    <property type="match status" value="1"/>
</dbReference>
<dbReference type="Gene3D" id="1.20.1280.50">
    <property type="match status" value="1"/>
</dbReference>
<evidence type="ECO:0000259" key="1">
    <source>
        <dbReference type="PROSITE" id="PS50181"/>
    </source>
</evidence>
<feature type="domain" description="F-box" evidence="1">
    <location>
        <begin position="25"/>
        <end position="57"/>
    </location>
</feature>
<organism evidence="2 3">
    <name type="scientific">Prunus dulcis</name>
    <name type="common">Almond</name>
    <name type="synonym">Amygdalus dulcis</name>
    <dbReference type="NCBI Taxonomy" id="3755"/>
    <lineage>
        <taxon>Eukaryota</taxon>
        <taxon>Viridiplantae</taxon>
        <taxon>Streptophyta</taxon>
        <taxon>Embryophyta</taxon>
        <taxon>Tracheophyta</taxon>
        <taxon>Spermatophyta</taxon>
        <taxon>Magnoliopsida</taxon>
        <taxon>eudicotyledons</taxon>
        <taxon>Gunneridae</taxon>
        <taxon>Pentapetalae</taxon>
        <taxon>rosids</taxon>
        <taxon>fabids</taxon>
        <taxon>Rosales</taxon>
        <taxon>Rosaceae</taxon>
        <taxon>Amygdaloideae</taxon>
        <taxon>Amygdaleae</taxon>
        <taxon>Prunus</taxon>
    </lineage>
</organism>
<reference evidence="3" key="1">
    <citation type="journal article" date="2020" name="Plant J.">
        <title>Transposons played a major role in the diversification between the closely related almond and peach genomes: results from the almond genome sequence.</title>
        <authorList>
            <person name="Alioto T."/>
            <person name="Alexiou K.G."/>
            <person name="Bardil A."/>
            <person name="Barteri F."/>
            <person name="Castanera R."/>
            <person name="Cruz F."/>
            <person name="Dhingra A."/>
            <person name="Duval H."/>
            <person name="Fernandez I Marti A."/>
            <person name="Frias L."/>
            <person name="Galan B."/>
            <person name="Garcia J.L."/>
            <person name="Howad W."/>
            <person name="Gomez-Garrido J."/>
            <person name="Gut M."/>
            <person name="Julca I."/>
            <person name="Morata J."/>
            <person name="Puigdomenech P."/>
            <person name="Ribeca P."/>
            <person name="Rubio Cabetas M.J."/>
            <person name="Vlasova A."/>
            <person name="Wirthensohn M."/>
            <person name="Garcia-Mas J."/>
            <person name="Gabaldon T."/>
            <person name="Casacuberta J.M."/>
            <person name="Arus P."/>
        </authorList>
    </citation>
    <scope>NUCLEOTIDE SEQUENCE [LARGE SCALE GENOMIC DNA]</scope>
    <source>
        <strain evidence="3">cv. Texas</strain>
    </source>
</reference>
<dbReference type="CDD" id="cd09917">
    <property type="entry name" value="F-box_SF"/>
    <property type="match status" value="1"/>
</dbReference>
<dbReference type="Pfam" id="PF12937">
    <property type="entry name" value="F-box-like"/>
    <property type="match status" value="1"/>
</dbReference>
<dbReference type="PANTHER" id="PTHR32212:SF454">
    <property type="entry name" value="F-BOX DOMAIN, LEUCINE-RICH REPEAT DOMAIN, L DOMAIN-CONTAINING PROTEIN"/>
    <property type="match status" value="1"/>
</dbReference>
<evidence type="ECO:0000313" key="3">
    <source>
        <dbReference type="Proteomes" id="UP000327085"/>
    </source>
</evidence>
<dbReference type="EMBL" id="CABIKO010000057">
    <property type="protein sequence ID" value="VVA22010.1"/>
    <property type="molecule type" value="Genomic_DNA"/>
</dbReference>
<evidence type="ECO:0000313" key="2">
    <source>
        <dbReference type="EMBL" id="VVA22010.1"/>
    </source>
</evidence>
<gene>
    <name evidence="2" type="ORF">ALMOND_2B003499</name>
</gene>
<dbReference type="PROSITE" id="PS50181">
    <property type="entry name" value="FBOX"/>
    <property type="match status" value="1"/>
</dbReference>
<dbReference type="Gramene" id="VVA22010">
    <property type="protein sequence ID" value="VVA22010"/>
    <property type="gene ID" value="Prudul26B003499"/>
</dbReference>
<dbReference type="Proteomes" id="UP000327085">
    <property type="component" value="Chromosome 8"/>
</dbReference>
<name>A0A5E4F3J2_PRUDU</name>
<proteinExistence type="predicted"/>
<dbReference type="InParanoid" id="A0A5E4F3J2"/>
<dbReference type="SMART" id="SM00256">
    <property type="entry name" value="FBOX"/>
    <property type="match status" value="1"/>
</dbReference>
<dbReference type="SUPFAM" id="SSF81383">
    <property type="entry name" value="F-box domain"/>
    <property type="match status" value="1"/>
</dbReference>
<accession>A0A5E4F3J2</accession>
<dbReference type="InterPro" id="IPR036047">
    <property type="entry name" value="F-box-like_dom_sf"/>
</dbReference>
<dbReference type="InterPro" id="IPR001810">
    <property type="entry name" value="F-box_dom"/>
</dbReference>
<protein>
    <submittedName>
        <fullName evidence="2">PREDICTED: F-box/LRR-repeat</fullName>
    </submittedName>
</protein>
<dbReference type="AlphaFoldDB" id="A0A5E4F3J2"/>